<dbReference type="GO" id="GO:0004639">
    <property type="term" value="F:phosphoribosylaminoimidazolesuccinocarboxamide synthase activity"/>
    <property type="evidence" value="ECO:0007669"/>
    <property type="project" value="UniProtKB-EC"/>
</dbReference>
<dbReference type="EC" id="6.3.2.6" evidence="2"/>
<keyword evidence="12" id="KW-1185">Reference proteome</keyword>
<keyword evidence="4" id="KW-0436">Ligase</keyword>
<gene>
    <name evidence="11" type="ORF">PNOK_0491400</name>
</gene>
<evidence type="ECO:0000313" key="11">
    <source>
        <dbReference type="EMBL" id="PAV19980.1"/>
    </source>
</evidence>
<feature type="region of interest" description="Disordered" evidence="9">
    <location>
        <begin position="307"/>
        <end position="327"/>
    </location>
</feature>
<dbReference type="InParanoid" id="A0A286UK79"/>
<sequence length="344" mass="37627">MASPSTAVTKTSLPETSTFKFISSGKVRDLYEIKDGAEEYLLFVATDRISAYDVILNNGVPGKGALLTKISAFWFNKLNVIIENHVVASTLDDMPSGIRSQILPYWDNLLKDRTLLVRKAKVVKLEVIVRGYLTGSAWSEYKRSGTVHGIKIPEGLVESSKLPEPLVTPSTKADQGEHDENISPEQARALIGNELYSLVENAAIRCFRLASEYALSKGVILADTKFEFGLIPTSSSSSSSVSPATISLPDPEAPGSTKLYSLILIDEALTPDSSRYWSAAAYEPGHTQASFDKQFLRDWLTSNGFKKGLESGPEGKEGSGWTMSEEVVEGTKERYEDVLKMLTG</sequence>
<feature type="domain" description="SAICAR synthetase/ADE2 N-terminal" evidence="10">
    <location>
        <begin position="261"/>
        <end position="307"/>
    </location>
</feature>
<feature type="compositionally biased region" description="Basic and acidic residues" evidence="9">
    <location>
        <begin position="307"/>
        <end position="317"/>
    </location>
</feature>
<dbReference type="PANTHER" id="PTHR43700">
    <property type="entry name" value="PHOSPHORIBOSYLAMINOIMIDAZOLE-SUCCINOCARBOXAMIDE SYNTHASE"/>
    <property type="match status" value="1"/>
</dbReference>
<keyword evidence="7" id="KW-0067">ATP-binding</keyword>
<dbReference type="PANTHER" id="PTHR43700:SF1">
    <property type="entry name" value="PHOSPHORIBOSYLAMINOIMIDAZOLE-SUCCINOCARBOXAMIDE SYNTHASE"/>
    <property type="match status" value="1"/>
</dbReference>
<dbReference type="Gene3D" id="3.30.200.20">
    <property type="entry name" value="Phosphorylase Kinase, domain 1"/>
    <property type="match status" value="1"/>
</dbReference>
<dbReference type="InterPro" id="IPR028923">
    <property type="entry name" value="SAICAR_synt/ADE2_N"/>
</dbReference>
<evidence type="ECO:0000256" key="6">
    <source>
        <dbReference type="ARBA" id="ARBA00022755"/>
    </source>
</evidence>
<dbReference type="Pfam" id="PF01259">
    <property type="entry name" value="SAICAR_synt"/>
    <property type="match status" value="2"/>
</dbReference>
<evidence type="ECO:0000256" key="5">
    <source>
        <dbReference type="ARBA" id="ARBA00022741"/>
    </source>
</evidence>
<dbReference type="GO" id="GO:0005524">
    <property type="term" value="F:ATP binding"/>
    <property type="evidence" value="ECO:0007669"/>
    <property type="project" value="UniProtKB-KW"/>
</dbReference>
<dbReference type="HAMAP" id="MF_00137">
    <property type="entry name" value="SAICAR_synth"/>
    <property type="match status" value="1"/>
</dbReference>
<dbReference type="PROSITE" id="PS01058">
    <property type="entry name" value="SAICAR_SYNTHETASE_2"/>
    <property type="match status" value="1"/>
</dbReference>
<dbReference type="NCBIfam" id="NF010568">
    <property type="entry name" value="PRK13961.1"/>
    <property type="match status" value="1"/>
</dbReference>
<evidence type="ECO:0000256" key="2">
    <source>
        <dbReference type="ARBA" id="ARBA00012217"/>
    </source>
</evidence>
<evidence type="ECO:0000256" key="4">
    <source>
        <dbReference type="ARBA" id="ARBA00022598"/>
    </source>
</evidence>
<evidence type="ECO:0000259" key="10">
    <source>
        <dbReference type="Pfam" id="PF01259"/>
    </source>
</evidence>
<dbReference type="UniPathway" id="UPA00074">
    <property type="reaction ID" value="UER00131"/>
</dbReference>
<name>A0A286UK79_9AGAM</name>
<keyword evidence="6" id="KW-0658">Purine biosynthesis</keyword>
<evidence type="ECO:0000256" key="7">
    <source>
        <dbReference type="ARBA" id="ARBA00022840"/>
    </source>
</evidence>
<evidence type="ECO:0000256" key="8">
    <source>
        <dbReference type="ARBA" id="ARBA00030409"/>
    </source>
</evidence>
<organism evidence="11 12">
    <name type="scientific">Pyrrhoderma noxium</name>
    <dbReference type="NCBI Taxonomy" id="2282107"/>
    <lineage>
        <taxon>Eukaryota</taxon>
        <taxon>Fungi</taxon>
        <taxon>Dikarya</taxon>
        <taxon>Basidiomycota</taxon>
        <taxon>Agaricomycotina</taxon>
        <taxon>Agaricomycetes</taxon>
        <taxon>Hymenochaetales</taxon>
        <taxon>Hymenochaetaceae</taxon>
        <taxon>Pyrrhoderma</taxon>
    </lineage>
</organism>
<keyword evidence="5" id="KW-0547">Nucleotide-binding</keyword>
<dbReference type="SUPFAM" id="SSF56104">
    <property type="entry name" value="SAICAR synthase-like"/>
    <property type="match status" value="1"/>
</dbReference>
<proteinExistence type="inferred from homology"/>
<evidence type="ECO:0000256" key="1">
    <source>
        <dbReference type="ARBA" id="ARBA00004672"/>
    </source>
</evidence>
<feature type="domain" description="SAICAR synthetase/ADE2 N-terminal" evidence="10">
    <location>
        <begin position="22"/>
        <end position="231"/>
    </location>
</feature>
<dbReference type="Gene3D" id="3.30.470.20">
    <property type="entry name" value="ATP-grasp fold, B domain"/>
    <property type="match status" value="1"/>
</dbReference>
<dbReference type="EMBL" id="NBII01000004">
    <property type="protein sequence ID" value="PAV19980.1"/>
    <property type="molecule type" value="Genomic_DNA"/>
</dbReference>
<evidence type="ECO:0000256" key="9">
    <source>
        <dbReference type="SAM" id="MobiDB-lite"/>
    </source>
</evidence>
<reference evidence="11 12" key="1">
    <citation type="journal article" date="2017" name="Mol. Ecol.">
        <title>Comparative and population genomic landscape of Phellinus noxius: A hypervariable fungus causing root rot in trees.</title>
        <authorList>
            <person name="Chung C.L."/>
            <person name="Lee T.J."/>
            <person name="Akiba M."/>
            <person name="Lee H.H."/>
            <person name="Kuo T.H."/>
            <person name="Liu D."/>
            <person name="Ke H.M."/>
            <person name="Yokoi T."/>
            <person name="Roa M.B."/>
            <person name="Lu M.J."/>
            <person name="Chang Y.Y."/>
            <person name="Ann P.J."/>
            <person name="Tsai J.N."/>
            <person name="Chen C.Y."/>
            <person name="Tzean S.S."/>
            <person name="Ota Y."/>
            <person name="Hattori T."/>
            <person name="Sahashi N."/>
            <person name="Liou R.F."/>
            <person name="Kikuchi T."/>
            <person name="Tsai I.J."/>
        </authorList>
    </citation>
    <scope>NUCLEOTIDE SEQUENCE [LARGE SCALE GENOMIC DNA]</scope>
    <source>
        <strain evidence="11 12">FFPRI411160</strain>
    </source>
</reference>
<accession>A0A286UK79</accession>
<evidence type="ECO:0000313" key="12">
    <source>
        <dbReference type="Proteomes" id="UP000217199"/>
    </source>
</evidence>
<dbReference type="FunCoup" id="A0A286UK79">
    <property type="interactions" value="346"/>
</dbReference>
<dbReference type="AlphaFoldDB" id="A0A286UK79"/>
<dbReference type="PROSITE" id="PS01057">
    <property type="entry name" value="SAICAR_SYNTHETASE_1"/>
    <property type="match status" value="1"/>
</dbReference>
<dbReference type="STRING" id="2282107.A0A286UK79"/>
<comment type="caution">
    <text evidence="11">The sequence shown here is derived from an EMBL/GenBank/DDBJ whole genome shotgun (WGS) entry which is preliminary data.</text>
</comment>
<dbReference type="OrthoDB" id="9991235at2759"/>
<protein>
    <recommendedName>
        <fullName evidence="3">Phosphoribosylaminoimidazole-succinocarboxamide synthase</fullName>
        <ecNumber evidence="2">6.3.2.6</ecNumber>
    </recommendedName>
    <alternativeName>
        <fullName evidence="8">SAICAR synthetase</fullName>
    </alternativeName>
</protein>
<dbReference type="GO" id="GO:0006189">
    <property type="term" value="P:'de novo' IMP biosynthetic process"/>
    <property type="evidence" value="ECO:0007669"/>
    <property type="project" value="UniProtKB-UniPathway"/>
</dbReference>
<dbReference type="GO" id="GO:0005737">
    <property type="term" value="C:cytoplasm"/>
    <property type="evidence" value="ECO:0007669"/>
    <property type="project" value="TreeGrafter"/>
</dbReference>
<dbReference type="Proteomes" id="UP000217199">
    <property type="component" value="Unassembled WGS sequence"/>
</dbReference>
<evidence type="ECO:0000256" key="3">
    <source>
        <dbReference type="ARBA" id="ARBA00016460"/>
    </source>
</evidence>
<comment type="pathway">
    <text evidence="1">Purine metabolism; IMP biosynthesis via de novo pathway; 5-amino-1-(5-phospho-D-ribosyl)imidazole-4-carboxamide from 5-amino-1-(5-phospho-D-ribosyl)imidazole-4-carboxylate: step 1/2.</text>
</comment>
<dbReference type="CDD" id="cd01414">
    <property type="entry name" value="SAICAR_synt_Sc"/>
    <property type="match status" value="1"/>
</dbReference>
<dbReference type="InterPro" id="IPR018236">
    <property type="entry name" value="SAICAR_synthetase_CS"/>
</dbReference>